<dbReference type="RefSeq" id="WP_218444313.1">
    <property type="nucleotide sequence ID" value="NZ_JAGSPA010000001.1"/>
</dbReference>
<accession>A0ABS6SCG5</accession>
<dbReference type="Proteomes" id="UP000722336">
    <property type="component" value="Unassembled WGS sequence"/>
</dbReference>
<proteinExistence type="predicted"/>
<sequence>MNRKTENPSRIILLVAIGLLMTISLVAAVYWQTRTKWYELGLSAGSINLKYEIVAELCEYGIKAPPPRTPDVQIGVKTAAFSLISENGQVLIFCQGLE</sequence>
<reference evidence="2 3" key="1">
    <citation type="submission" date="2021-04" db="EMBL/GenBank/DDBJ databases">
        <authorList>
            <person name="Pira H."/>
            <person name="Risdian C."/>
            <person name="Wink J."/>
        </authorList>
    </citation>
    <scope>NUCLEOTIDE SEQUENCE [LARGE SCALE GENOMIC DNA]</scope>
    <source>
        <strain evidence="2 3">WHA3</strain>
    </source>
</reference>
<feature type="transmembrane region" description="Helical" evidence="1">
    <location>
        <begin position="12"/>
        <end position="31"/>
    </location>
</feature>
<evidence type="ECO:0000313" key="3">
    <source>
        <dbReference type="Proteomes" id="UP000722336"/>
    </source>
</evidence>
<protein>
    <recommendedName>
        <fullName evidence="4">Transmembrane protein</fullName>
    </recommendedName>
</protein>
<dbReference type="EMBL" id="JAGSPA010000001">
    <property type="protein sequence ID" value="MBV7255915.1"/>
    <property type="molecule type" value="Genomic_DNA"/>
</dbReference>
<keyword evidence="1" id="KW-0472">Membrane</keyword>
<gene>
    <name evidence="2" type="ORF">KCG44_03855</name>
</gene>
<evidence type="ECO:0008006" key="4">
    <source>
        <dbReference type="Google" id="ProtNLM"/>
    </source>
</evidence>
<comment type="caution">
    <text evidence="2">The sequence shown here is derived from an EMBL/GenBank/DDBJ whole genome shotgun (WGS) entry which is preliminary data.</text>
</comment>
<organism evidence="2 3">
    <name type="scientific">Pacificimonas pallii</name>
    <dbReference type="NCBI Taxonomy" id="2827236"/>
    <lineage>
        <taxon>Bacteria</taxon>
        <taxon>Pseudomonadati</taxon>
        <taxon>Pseudomonadota</taxon>
        <taxon>Alphaproteobacteria</taxon>
        <taxon>Sphingomonadales</taxon>
        <taxon>Sphingosinicellaceae</taxon>
        <taxon>Pacificimonas</taxon>
    </lineage>
</organism>
<keyword evidence="3" id="KW-1185">Reference proteome</keyword>
<keyword evidence="1" id="KW-1133">Transmembrane helix</keyword>
<name>A0ABS6SCG5_9SPHN</name>
<evidence type="ECO:0000313" key="2">
    <source>
        <dbReference type="EMBL" id="MBV7255915.1"/>
    </source>
</evidence>
<keyword evidence="1" id="KW-0812">Transmembrane</keyword>
<evidence type="ECO:0000256" key="1">
    <source>
        <dbReference type="SAM" id="Phobius"/>
    </source>
</evidence>